<feature type="compositionally biased region" description="Basic residues" evidence="1">
    <location>
        <begin position="380"/>
        <end position="392"/>
    </location>
</feature>
<evidence type="ECO:0008006" key="4">
    <source>
        <dbReference type="Google" id="ProtNLM"/>
    </source>
</evidence>
<evidence type="ECO:0000313" key="3">
    <source>
        <dbReference type="Proteomes" id="UP001215598"/>
    </source>
</evidence>
<sequence>MSFIPFDILMEIMPLIDLPDLTVIARANRDLSGCALDRLYEEISSRNMAAACQSISANHTLAQRVRSLEINRKDHARHLGSILPALRDALRCTSNLRILKLDVDGSHSWVLKSAIGVIKLHSFSCCAFTDEDLLSFLRDQTDLEDIRLSHSYIQRGPPAPWRFLRLKKFDGPMSWADTLIPGQPVSHVVVSHITNISPSLTSLGLVTVPICHLQVPLHGLHEIPFTTLKLLLPAIENLTLTMGTNMFVPLDTPVWLEDLLATLSTVRNCSILEYQPKDEWEGLESNTTHLVKTATRRAPAMWKFMLQYSSRLHQPSDLLPPITMDANKKLPLLPSDATNITTTGRMRPERKYGGEKPFAPTSSNESLQPPPRKNEPSASRTRKKSMGKRFMGKFKTLTGRGLDAEKITDVPSSPPVSVAAEAATSTAGPLYFCVDNDVEWDASSRTLTNREDPFGELLSEEQYKHGCNPGSLEEQPASLSRPSDATANQGAHVAAAARNRTHTVNGRL</sequence>
<dbReference type="Proteomes" id="UP001215598">
    <property type="component" value="Unassembled WGS sequence"/>
</dbReference>
<name>A0AAD7IMP3_9AGAR</name>
<dbReference type="EMBL" id="JARKIB010000080">
    <property type="protein sequence ID" value="KAJ7746297.1"/>
    <property type="molecule type" value="Genomic_DNA"/>
</dbReference>
<dbReference type="AlphaFoldDB" id="A0AAD7IMP3"/>
<gene>
    <name evidence="2" type="ORF">B0H16DRAFT_1726476</name>
</gene>
<organism evidence="2 3">
    <name type="scientific">Mycena metata</name>
    <dbReference type="NCBI Taxonomy" id="1033252"/>
    <lineage>
        <taxon>Eukaryota</taxon>
        <taxon>Fungi</taxon>
        <taxon>Dikarya</taxon>
        <taxon>Basidiomycota</taxon>
        <taxon>Agaricomycotina</taxon>
        <taxon>Agaricomycetes</taxon>
        <taxon>Agaricomycetidae</taxon>
        <taxon>Agaricales</taxon>
        <taxon>Marasmiineae</taxon>
        <taxon>Mycenaceae</taxon>
        <taxon>Mycena</taxon>
    </lineage>
</organism>
<feature type="region of interest" description="Disordered" evidence="1">
    <location>
        <begin position="464"/>
        <end position="508"/>
    </location>
</feature>
<protein>
    <recommendedName>
        <fullName evidence="4">F-box domain-containing protein</fullName>
    </recommendedName>
</protein>
<comment type="caution">
    <text evidence="2">The sequence shown here is derived from an EMBL/GenBank/DDBJ whole genome shotgun (WGS) entry which is preliminary data.</text>
</comment>
<feature type="compositionally biased region" description="Polar residues" evidence="1">
    <location>
        <begin position="477"/>
        <end position="489"/>
    </location>
</feature>
<proteinExistence type="predicted"/>
<evidence type="ECO:0000256" key="1">
    <source>
        <dbReference type="SAM" id="MobiDB-lite"/>
    </source>
</evidence>
<keyword evidence="3" id="KW-1185">Reference proteome</keyword>
<feature type="region of interest" description="Disordered" evidence="1">
    <location>
        <begin position="333"/>
        <end position="392"/>
    </location>
</feature>
<reference evidence="2" key="1">
    <citation type="submission" date="2023-03" db="EMBL/GenBank/DDBJ databases">
        <title>Massive genome expansion in bonnet fungi (Mycena s.s.) driven by repeated elements and novel gene families across ecological guilds.</title>
        <authorList>
            <consortium name="Lawrence Berkeley National Laboratory"/>
            <person name="Harder C.B."/>
            <person name="Miyauchi S."/>
            <person name="Viragh M."/>
            <person name="Kuo A."/>
            <person name="Thoen E."/>
            <person name="Andreopoulos B."/>
            <person name="Lu D."/>
            <person name="Skrede I."/>
            <person name="Drula E."/>
            <person name="Henrissat B."/>
            <person name="Morin E."/>
            <person name="Kohler A."/>
            <person name="Barry K."/>
            <person name="LaButti K."/>
            <person name="Morin E."/>
            <person name="Salamov A."/>
            <person name="Lipzen A."/>
            <person name="Mereny Z."/>
            <person name="Hegedus B."/>
            <person name="Baldrian P."/>
            <person name="Stursova M."/>
            <person name="Weitz H."/>
            <person name="Taylor A."/>
            <person name="Grigoriev I.V."/>
            <person name="Nagy L.G."/>
            <person name="Martin F."/>
            <person name="Kauserud H."/>
        </authorList>
    </citation>
    <scope>NUCLEOTIDE SEQUENCE</scope>
    <source>
        <strain evidence="2">CBHHK182m</strain>
    </source>
</reference>
<accession>A0AAD7IMP3</accession>
<evidence type="ECO:0000313" key="2">
    <source>
        <dbReference type="EMBL" id="KAJ7746297.1"/>
    </source>
</evidence>